<name>A0ABQ9VB67_SAGOE</name>
<evidence type="ECO:0000313" key="2">
    <source>
        <dbReference type="Proteomes" id="UP001266305"/>
    </source>
</evidence>
<gene>
    <name evidence="1" type="primary">TMEM53_2</name>
    <name evidence="1" type="ORF">P7K49_016137</name>
</gene>
<proteinExistence type="predicted"/>
<accession>A0ABQ9VB67</accession>
<dbReference type="Proteomes" id="UP001266305">
    <property type="component" value="Unassembled WGS sequence"/>
</dbReference>
<comment type="caution">
    <text evidence="1">The sequence shown here is derived from an EMBL/GenBank/DDBJ whole genome shotgun (WGS) entry which is preliminary data.</text>
</comment>
<protein>
    <submittedName>
        <fullName evidence="1">Transmembrane protein 53</fullName>
    </submittedName>
</protein>
<reference evidence="1 2" key="1">
    <citation type="submission" date="2023-05" db="EMBL/GenBank/DDBJ databases">
        <title>B98-5 Cell Line De Novo Hybrid Assembly: An Optical Mapping Approach.</title>
        <authorList>
            <person name="Kananen K."/>
            <person name="Auerbach J.A."/>
            <person name="Kautto E."/>
            <person name="Blachly J.S."/>
        </authorList>
    </citation>
    <scope>NUCLEOTIDE SEQUENCE [LARGE SCALE GENOMIC DNA]</scope>
    <source>
        <strain evidence="1">B95-8</strain>
        <tissue evidence="1">Cell line</tissue>
    </source>
</reference>
<keyword evidence="2" id="KW-1185">Reference proteome</keyword>
<keyword evidence="1" id="KW-0812">Transmembrane</keyword>
<sequence length="54" mass="5811">MASAELDYTIEIPDQPCWSQSDLTSPWVASAAVAPPFLRPRPPAGCPLIGSRRS</sequence>
<keyword evidence="1" id="KW-0472">Membrane</keyword>
<evidence type="ECO:0000313" key="1">
    <source>
        <dbReference type="EMBL" id="KAK2106623.1"/>
    </source>
</evidence>
<organism evidence="1 2">
    <name type="scientific">Saguinus oedipus</name>
    <name type="common">Cotton-top tamarin</name>
    <name type="synonym">Oedipomidas oedipus</name>
    <dbReference type="NCBI Taxonomy" id="9490"/>
    <lineage>
        <taxon>Eukaryota</taxon>
        <taxon>Metazoa</taxon>
        <taxon>Chordata</taxon>
        <taxon>Craniata</taxon>
        <taxon>Vertebrata</taxon>
        <taxon>Euteleostomi</taxon>
        <taxon>Mammalia</taxon>
        <taxon>Eutheria</taxon>
        <taxon>Euarchontoglires</taxon>
        <taxon>Primates</taxon>
        <taxon>Haplorrhini</taxon>
        <taxon>Platyrrhini</taxon>
        <taxon>Cebidae</taxon>
        <taxon>Callitrichinae</taxon>
        <taxon>Saguinus</taxon>
    </lineage>
</organism>
<dbReference type="EMBL" id="JASSZA010000007">
    <property type="protein sequence ID" value="KAK2106623.1"/>
    <property type="molecule type" value="Genomic_DNA"/>
</dbReference>